<protein>
    <submittedName>
        <fullName evidence="1">Uncharacterized protein</fullName>
    </submittedName>
</protein>
<reference evidence="1" key="1">
    <citation type="submission" date="2022-01" db="EMBL/GenBank/DDBJ databases">
        <authorList>
            <person name="King R."/>
        </authorList>
    </citation>
    <scope>NUCLEOTIDE SEQUENCE</scope>
</reference>
<accession>A0A9N9QS89</accession>
<name>A0A9N9QS89_9CUCU</name>
<organism evidence="1 2">
    <name type="scientific">Ceutorhynchus assimilis</name>
    <name type="common">cabbage seed weevil</name>
    <dbReference type="NCBI Taxonomy" id="467358"/>
    <lineage>
        <taxon>Eukaryota</taxon>
        <taxon>Metazoa</taxon>
        <taxon>Ecdysozoa</taxon>
        <taxon>Arthropoda</taxon>
        <taxon>Hexapoda</taxon>
        <taxon>Insecta</taxon>
        <taxon>Pterygota</taxon>
        <taxon>Neoptera</taxon>
        <taxon>Endopterygota</taxon>
        <taxon>Coleoptera</taxon>
        <taxon>Polyphaga</taxon>
        <taxon>Cucujiformia</taxon>
        <taxon>Curculionidae</taxon>
        <taxon>Ceutorhynchinae</taxon>
        <taxon>Ceutorhynchus</taxon>
    </lineage>
</organism>
<dbReference type="EMBL" id="OU892285">
    <property type="protein sequence ID" value="CAG9773471.1"/>
    <property type="molecule type" value="Genomic_DNA"/>
</dbReference>
<dbReference type="Proteomes" id="UP001152799">
    <property type="component" value="Chromosome 9"/>
</dbReference>
<proteinExistence type="predicted"/>
<dbReference type="OrthoDB" id="8044645at2759"/>
<sequence length="77" mass="8755">MREQRSKISMDDLNEELKKKLFPGIKNAQSAMYRLESLQTAKAVELAVTTRQIGFGVVHLFVALRQFNNVAIQGNVY</sequence>
<gene>
    <name evidence="1" type="ORF">CEUTPL_LOCUS13862</name>
</gene>
<evidence type="ECO:0000313" key="1">
    <source>
        <dbReference type="EMBL" id="CAG9773471.1"/>
    </source>
</evidence>
<evidence type="ECO:0000313" key="2">
    <source>
        <dbReference type="Proteomes" id="UP001152799"/>
    </source>
</evidence>
<keyword evidence="2" id="KW-1185">Reference proteome</keyword>
<dbReference type="AlphaFoldDB" id="A0A9N9QS89"/>